<evidence type="ECO:0000259" key="3">
    <source>
        <dbReference type="PROSITE" id="PS50977"/>
    </source>
</evidence>
<dbReference type="GO" id="GO:0003677">
    <property type="term" value="F:DNA binding"/>
    <property type="evidence" value="ECO:0007669"/>
    <property type="project" value="UniProtKB-UniRule"/>
</dbReference>
<evidence type="ECO:0000313" key="5">
    <source>
        <dbReference type="Proteomes" id="UP000185895"/>
    </source>
</evidence>
<gene>
    <name evidence="4" type="ORF">BJI46_11330</name>
</gene>
<keyword evidence="5" id="KW-1185">Reference proteome</keyword>
<dbReference type="EMBL" id="MKKK01000015">
    <property type="protein sequence ID" value="OEY97026.1"/>
    <property type="molecule type" value="Genomic_DNA"/>
</dbReference>
<evidence type="ECO:0000313" key="4">
    <source>
        <dbReference type="EMBL" id="OEY97026.1"/>
    </source>
</evidence>
<accession>A0A1E7RCM1</accession>
<dbReference type="InterPro" id="IPR001647">
    <property type="entry name" value="HTH_TetR"/>
</dbReference>
<dbReference type="PROSITE" id="PS50977">
    <property type="entry name" value="HTH_TETR_2"/>
    <property type="match status" value="1"/>
</dbReference>
<dbReference type="Gene3D" id="1.10.357.10">
    <property type="entry name" value="Tetracycline Repressor, domain 2"/>
    <property type="match status" value="1"/>
</dbReference>
<dbReference type="SUPFAM" id="SSF46689">
    <property type="entry name" value="Homeodomain-like"/>
    <property type="match status" value="1"/>
</dbReference>
<feature type="domain" description="HTH tetR-type" evidence="3">
    <location>
        <begin position="30"/>
        <end position="89"/>
    </location>
</feature>
<dbReference type="AlphaFoldDB" id="A0A1E7RCM1"/>
<dbReference type="PRINTS" id="PR00455">
    <property type="entry name" value="HTHTETR"/>
</dbReference>
<evidence type="ECO:0000256" key="2">
    <source>
        <dbReference type="PROSITE-ProRule" id="PRU00335"/>
    </source>
</evidence>
<dbReference type="RefSeq" id="WP_141729222.1">
    <property type="nucleotide sequence ID" value="NZ_MKKK01000015.1"/>
</dbReference>
<feature type="DNA-binding region" description="H-T-H motif" evidence="2">
    <location>
        <begin position="52"/>
        <end position="71"/>
    </location>
</feature>
<dbReference type="Proteomes" id="UP000185895">
    <property type="component" value="Unassembled WGS sequence"/>
</dbReference>
<reference evidence="4 5" key="1">
    <citation type="submission" date="2016-09" db="EMBL/GenBank/DDBJ databases">
        <authorList>
            <person name="Capua I."/>
            <person name="De Benedictis P."/>
            <person name="Joannis T."/>
            <person name="Lombin L.H."/>
            <person name="Cattoli G."/>
        </authorList>
    </citation>
    <scope>NUCLEOTIDE SEQUENCE [LARGE SCALE GENOMIC DNA]</scope>
    <source>
        <strain evidence="4 5">ANC 4671</strain>
    </source>
</reference>
<sequence length="185" mass="22164">MIVEFSRVQILLYFNMEYYDMVQLKIKSKNLRKQIILQEAEKLLIENKQDINMDILARRLHVAKGTIYRYFPDKNNLLFHLLLENEAALLDITHKYQKNLKNFIIAYMNYNLRNSYKIVLLHQIEEILSDVFTSHQFLELYHLREQRILTLKGTTQAHLLKCKSTLSIRDYLSYIWSMTYGAALL</sequence>
<feature type="non-terminal residue" evidence="4">
    <location>
        <position position="185"/>
    </location>
</feature>
<dbReference type="InterPro" id="IPR009057">
    <property type="entry name" value="Homeodomain-like_sf"/>
</dbReference>
<proteinExistence type="predicted"/>
<keyword evidence="1 2" id="KW-0238">DNA-binding</keyword>
<name>A0A1E7RCM1_9GAMM</name>
<dbReference type="OrthoDB" id="63332at2"/>
<dbReference type="Pfam" id="PF00440">
    <property type="entry name" value="TetR_N"/>
    <property type="match status" value="1"/>
</dbReference>
<organism evidence="4 5">
    <name type="scientific">Acinetobacter qingfengensis</name>
    <dbReference type="NCBI Taxonomy" id="1262585"/>
    <lineage>
        <taxon>Bacteria</taxon>
        <taxon>Pseudomonadati</taxon>
        <taxon>Pseudomonadota</taxon>
        <taxon>Gammaproteobacteria</taxon>
        <taxon>Moraxellales</taxon>
        <taxon>Moraxellaceae</taxon>
        <taxon>Acinetobacter</taxon>
    </lineage>
</organism>
<protein>
    <recommendedName>
        <fullName evidence="3">HTH tetR-type domain-containing protein</fullName>
    </recommendedName>
</protein>
<comment type="caution">
    <text evidence="4">The sequence shown here is derived from an EMBL/GenBank/DDBJ whole genome shotgun (WGS) entry which is preliminary data.</text>
</comment>
<evidence type="ECO:0000256" key="1">
    <source>
        <dbReference type="ARBA" id="ARBA00023125"/>
    </source>
</evidence>
<dbReference type="STRING" id="1262585.BJI46_11330"/>